<protein>
    <submittedName>
        <fullName evidence="4">Outer membrane protein assembly factor BamE</fullName>
    </submittedName>
</protein>
<keyword evidence="1" id="KW-0732">Signal</keyword>
<dbReference type="EMBL" id="CP150951">
    <property type="protein sequence ID" value="WZC48166.1"/>
    <property type="molecule type" value="Genomic_DNA"/>
</dbReference>
<proteinExistence type="predicted"/>
<reference evidence="5" key="1">
    <citation type="submission" date="2024-04" db="EMBL/GenBank/DDBJ databases">
        <title>Phylogenomic analyses of a clade within the roseobacter group suggest taxonomic reassignments of species of the genera Aestuariivita, Citreicella, Loktanella, Nautella, Pelagibaca, Ruegeria, Thalassobius, Thiobacimonas and Tropicibacter, and the proposal o.</title>
        <authorList>
            <person name="Jeon C.O."/>
        </authorList>
    </citation>
    <scope>NUCLEOTIDE SEQUENCE [LARGE SCALE GENOMIC DNA]</scope>
    <source>
        <strain evidence="5">BS5-3</strain>
    </source>
</reference>
<dbReference type="InterPro" id="IPR037873">
    <property type="entry name" value="BamE-like"/>
</dbReference>
<dbReference type="PROSITE" id="PS51257">
    <property type="entry name" value="PROKAR_LIPOPROTEIN"/>
    <property type="match status" value="1"/>
</dbReference>
<gene>
    <name evidence="4" type="ORF">AABB29_14990</name>
</gene>
<evidence type="ECO:0000256" key="2">
    <source>
        <dbReference type="ARBA" id="ARBA00023136"/>
    </source>
</evidence>
<organism evidence="4 5">
    <name type="scientific">Yoonia phaeophyticola</name>
    <dbReference type="NCBI Taxonomy" id="3137369"/>
    <lineage>
        <taxon>Bacteria</taxon>
        <taxon>Pseudomonadati</taxon>
        <taxon>Pseudomonadota</taxon>
        <taxon>Alphaproteobacteria</taxon>
        <taxon>Rhodobacterales</taxon>
        <taxon>Paracoccaceae</taxon>
        <taxon>Yoonia</taxon>
    </lineage>
</organism>
<evidence type="ECO:0000256" key="1">
    <source>
        <dbReference type="ARBA" id="ARBA00022729"/>
    </source>
</evidence>
<evidence type="ECO:0000313" key="4">
    <source>
        <dbReference type="EMBL" id="WZC48166.1"/>
    </source>
</evidence>
<name>A0ABZ2V492_9RHOB</name>
<dbReference type="RefSeq" id="WP_341366285.1">
    <property type="nucleotide sequence ID" value="NZ_CP150951.2"/>
</dbReference>
<dbReference type="Pfam" id="PF04355">
    <property type="entry name" value="BamE"/>
    <property type="match status" value="1"/>
</dbReference>
<keyword evidence="2" id="KW-0472">Membrane</keyword>
<dbReference type="InterPro" id="IPR007450">
    <property type="entry name" value="BamE_dom"/>
</dbReference>
<dbReference type="Gene3D" id="3.30.1450.10">
    <property type="match status" value="1"/>
</dbReference>
<evidence type="ECO:0000313" key="5">
    <source>
        <dbReference type="Proteomes" id="UP001440612"/>
    </source>
</evidence>
<feature type="domain" description="Outer membrane protein assembly factor BamE" evidence="3">
    <location>
        <begin position="37"/>
        <end position="109"/>
    </location>
</feature>
<evidence type="ECO:0000259" key="3">
    <source>
        <dbReference type="Pfam" id="PF04355"/>
    </source>
</evidence>
<accession>A0ABZ2V492</accession>
<dbReference type="Proteomes" id="UP001440612">
    <property type="component" value="Chromosome"/>
</dbReference>
<keyword evidence="5" id="KW-1185">Reference proteome</keyword>
<sequence length="161" mass="17236">MTRSTSGFRKAVPAMGLVLVLAVASGCTRIERFHGFTPTDADLTAVEVGQTTKDSVISAFGPPFSDSSLENNAIYYASSQFSYFGALPPEEVDRQIVAIHFDGNDVVRNVIRYTLEDGRVVGLDRRVTDDGINDVTFLGQLLGSFGRVDAGALLGEDGTTP</sequence>